<feature type="transmembrane region" description="Helical" evidence="2">
    <location>
        <begin position="12"/>
        <end position="32"/>
    </location>
</feature>
<dbReference type="RefSeq" id="WP_197989590.1">
    <property type="nucleotide sequence ID" value="NZ_JACYXC010000001.1"/>
</dbReference>
<keyword evidence="2" id="KW-1133">Transmembrane helix</keyword>
<feature type="compositionally biased region" description="Gly residues" evidence="1">
    <location>
        <begin position="64"/>
        <end position="80"/>
    </location>
</feature>
<protein>
    <submittedName>
        <fullName evidence="3">Uncharacterized protein</fullName>
    </submittedName>
</protein>
<feature type="compositionally biased region" description="Low complexity" evidence="1">
    <location>
        <begin position="46"/>
        <end position="61"/>
    </location>
</feature>
<organism evidence="3 4">
    <name type="scientific">Streptomyces pactum</name>
    <dbReference type="NCBI Taxonomy" id="68249"/>
    <lineage>
        <taxon>Bacteria</taxon>
        <taxon>Bacillati</taxon>
        <taxon>Actinomycetota</taxon>
        <taxon>Actinomycetes</taxon>
        <taxon>Kitasatosporales</taxon>
        <taxon>Streptomycetaceae</taxon>
        <taxon>Streptomyces</taxon>
    </lineage>
</organism>
<sequence length="239" mass="24605">MELDPDQKRKGFLALAVLGLLLVAVLVVFTVFDGEEDGRAGGGGTRPTATGEPGGDDLPPGGDTPPGGGGTSGGGTGAAGGDVAELPEPQPVVPMSEVGAAHEVMARYLAGTATYDHASDPEEWRRPLTELITDDTAIRDETSLPTGQEWDQCKADRCTSRGKATVMRDALVSNDLVKGGGRQISTVIQLDTTRTAKGERTTESNLWLVTAVSGRGGDWKVSGISLFGLGNVGSSDQAG</sequence>
<name>A0ABS0NLR9_9ACTN</name>
<dbReference type="EMBL" id="JACYXC010000001">
    <property type="protein sequence ID" value="MBH5336140.1"/>
    <property type="molecule type" value="Genomic_DNA"/>
</dbReference>
<evidence type="ECO:0000256" key="2">
    <source>
        <dbReference type="SAM" id="Phobius"/>
    </source>
</evidence>
<evidence type="ECO:0000313" key="3">
    <source>
        <dbReference type="EMBL" id="MBH5336140.1"/>
    </source>
</evidence>
<proteinExistence type="predicted"/>
<keyword evidence="4" id="KW-1185">Reference proteome</keyword>
<gene>
    <name evidence="3" type="ORF">IHE55_15645</name>
</gene>
<keyword evidence="2" id="KW-0812">Transmembrane</keyword>
<keyword evidence="2" id="KW-0472">Membrane</keyword>
<evidence type="ECO:0000256" key="1">
    <source>
        <dbReference type="SAM" id="MobiDB-lite"/>
    </source>
</evidence>
<accession>A0ABS0NLR9</accession>
<evidence type="ECO:0000313" key="4">
    <source>
        <dbReference type="Proteomes" id="UP000807371"/>
    </source>
</evidence>
<dbReference type="Proteomes" id="UP000807371">
    <property type="component" value="Unassembled WGS sequence"/>
</dbReference>
<comment type="caution">
    <text evidence="3">The sequence shown here is derived from an EMBL/GenBank/DDBJ whole genome shotgun (WGS) entry which is preliminary data.</text>
</comment>
<feature type="region of interest" description="Disordered" evidence="1">
    <location>
        <begin position="36"/>
        <end position="90"/>
    </location>
</feature>
<reference evidence="3 4" key="1">
    <citation type="submission" date="2020-09" db="EMBL/GenBank/DDBJ databases">
        <title>Biosynthesis of the nuclear factor of activated T cells inhibitor NFAT-133 and its congeners in Streptomyces pactum.</title>
        <authorList>
            <person name="Zhou W."/>
            <person name="Posri P."/>
            <person name="Abugrain M.E."/>
            <person name="Weisberg A.J."/>
            <person name="Chang J.H."/>
            <person name="Mahmud T."/>
        </authorList>
    </citation>
    <scope>NUCLEOTIDE SEQUENCE [LARGE SCALE GENOMIC DNA]</scope>
    <source>
        <strain evidence="3 4">ATCC 27456</strain>
    </source>
</reference>